<dbReference type="GO" id="GO:0048476">
    <property type="term" value="C:Holliday junction resolvase complex"/>
    <property type="evidence" value="ECO:0007669"/>
    <property type="project" value="UniProtKB-UniRule"/>
</dbReference>
<feature type="domain" description="ERCC4" evidence="18">
    <location>
        <begin position="284"/>
        <end position="381"/>
    </location>
</feature>
<keyword evidence="13 16" id="KW-0539">Nucleus</keyword>
<dbReference type="Pfam" id="PF21292">
    <property type="entry name" value="EME1-MUS81_C"/>
    <property type="match status" value="1"/>
</dbReference>
<keyword evidence="11 16" id="KW-0233">DNA recombination</keyword>
<dbReference type="SUPFAM" id="SSF47802">
    <property type="entry name" value="DNA polymerase beta, N-terminal domain-like"/>
    <property type="match status" value="1"/>
</dbReference>
<evidence type="ECO:0000259" key="18">
    <source>
        <dbReference type="SMART" id="SM00891"/>
    </source>
</evidence>
<evidence type="ECO:0000256" key="14">
    <source>
        <dbReference type="ARBA" id="ARBA00023254"/>
    </source>
</evidence>
<dbReference type="Proteomes" id="UP000290900">
    <property type="component" value="Unassembled WGS sequence"/>
</dbReference>
<keyword evidence="14" id="KW-0469">Meiosis</keyword>
<dbReference type="SMART" id="SM00891">
    <property type="entry name" value="ERCC4"/>
    <property type="match status" value="1"/>
</dbReference>
<dbReference type="SUPFAM" id="SSF52980">
    <property type="entry name" value="Restriction endonuclease-like"/>
    <property type="match status" value="1"/>
</dbReference>
<dbReference type="Gene3D" id="1.10.150.670">
    <property type="entry name" value="Crossover junction endonuclease EME1, DNA-binding domain"/>
    <property type="match status" value="1"/>
</dbReference>
<reference evidence="19 20" key="1">
    <citation type="submission" date="2018-12" db="EMBL/GenBank/DDBJ databases">
        <authorList>
            <person name="Tiukova I."/>
            <person name="Dainat J."/>
        </authorList>
    </citation>
    <scope>NUCLEOTIDE SEQUENCE [LARGE SCALE GENOMIC DNA]</scope>
</reference>
<keyword evidence="20" id="KW-1185">Reference proteome</keyword>
<comment type="cofactor">
    <cofactor evidence="1 16">
        <name>Mg(2+)</name>
        <dbReference type="ChEBI" id="CHEBI:18420"/>
    </cofactor>
</comment>
<evidence type="ECO:0000256" key="8">
    <source>
        <dbReference type="ARBA" id="ARBA00022763"/>
    </source>
</evidence>
<name>A0A448YK89_BRENA</name>
<dbReference type="GO" id="GO:0005634">
    <property type="term" value="C:nucleus"/>
    <property type="evidence" value="ECO:0007669"/>
    <property type="project" value="UniProtKB-SubCell"/>
</dbReference>
<dbReference type="InterPro" id="IPR033309">
    <property type="entry name" value="Mus81"/>
</dbReference>
<dbReference type="FunFam" id="1.10.10.10:FF:000307">
    <property type="entry name" value="Crossover junction endonuclease MUS81"/>
    <property type="match status" value="1"/>
</dbReference>
<dbReference type="InterPro" id="IPR010996">
    <property type="entry name" value="HHH_MUS81"/>
</dbReference>
<dbReference type="CDD" id="cd20074">
    <property type="entry name" value="XPF_nuclease_Mus81"/>
    <property type="match status" value="1"/>
</dbReference>
<dbReference type="Gene3D" id="3.40.50.10130">
    <property type="match status" value="1"/>
</dbReference>
<gene>
    <name evidence="19" type="ORF">BRENAR_LOCUS2023</name>
</gene>
<evidence type="ECO:0000256" key="5">
    <source>
        <dbReference type="ARBA" id="ARBA00022722"/>
    </source>
</evidence>
<proteinExistence type="inferred from homology"/>
<keyword evidence="6 16" id="KW-0479">Metal-binding</keyword>
<dbReference type="InParanoid" id="A0A448YK89"/>
<evidence type="ECO:0000256" key="6">
    <source>
        <dbReference type="ARBA" id="ARBA00022723"/>
    </source>
</evidence>
<evidence type="ECO:0000256" key="16">
    <source>
        <dbReference type="RuleBase" id="RU369042"/>
    </source>
</evidence>
<dbReference type="GO" id="GO:0000727">
    <property type="term" value="P:double-strand break repair via break-induced replication"/>
    <property type="evidence" value="ECO:0007669"/>
    <property type="project" value="UniProtKB-UniRule"/>
</dbReference>
<evidence type="ECO:0000256" key="11">
    <source>
        <dbReference type="ARBA" id="ARBA00023172"/>
    </source>
</evidence>
<evidence type="ECO:0000256" key="7">
    <source>
        <dbReference type="ARBA" id="ARBA00022759"/>
    </source>
</evidence>
<evidence type="ECO:0000256" key="9">
    <source>
        <dbReference type="ARBA" id="ARBA00022801"/>
    </source>
</evidence>
<dbReference type="GO" id="GO:0000712">
    <property type="term" value="P:resolution of meiotic recombination intermediates"/>
    <property type="evidence" value="ECO:0007669"/>
    <property type="project" value="TreeGrafter"/>
</dbReference>
<dbReference type="Pfam" id="PF14716">
    <property type="entry name" value="HHH_8"/>
    <property type="match status" value="1"/>
</dbReference>
<keyword evidence="9 16" id="KW-0378">Hydrolase</keyword>
<dbReference type="FunFam" id="3.40.50.10130:FF:000005">
    <property type="entry name" value="crossover junction endonuclease MUS81 isoform X1"/>
    <property type="match status" value="1"/>
</dbReference>
<dbReference type="InterPro" id="IPR006166">
    <property type="entry name" value="ERCC4_domain"/>
</dbReference>
<evidence type="ECO:0000256" key="3">
    <source>
        <dbReference type="ARBA" id="ARBA00010015"/>
    </source>
</evidence>
<dbReference type="InterPro" id="IPR036388">
    <property type="entry name" value="WH-like_DNA-bd_sf"/>
</dbReference>
<comment type="function">
    <text evidence="15 16">Interacts with EME1 to form a DNA structure-specific endonuclease with substrate preference for branched DNA structures with a 5'-end at the branch nick. Typical substrates include 3'-flap structures, D-loops, replication forks and nicked Holliday junctions. May be required in mitosis for the processing of stalled or collapsed replication fork intermediates. May be required in meiosis for the repair of meiosis-specific double strand breaks subsequent to single-end invasion (SEI).</text>
</comment>
<dbReference type="CDD" id="cd09897">
    <property type="entry name" value="H3TH_FEN1-XPG-like"/>
    <property type="match status" value="1"/>
</dbReference>
<keyword evidence="12 16" id="KW-0234">DNA repair</keyword>
<feature type="compositionally biased region" description="Basic and acidic residues" evidence="17">
    <location>
        <begin position="85"/>
        <end position="107"/>
    </location>
</feature>
<dbReference type="GO" id="GO:0031573">
    <property type="term" value="P:mitotic intra-S DNA damage checkpoint signaling"/>
    <property type="evidence" value="ECO:0007669"/>
    <property type="project" value="TreeGrafter"/>
</dbReference>
<evidence type="ECO:0000256" key="13">
    <source>
        <dbReference type="ARBA" id="ARBA00023242"/>
    </source>
</evidence>
<dbReference type="GO" id="GO:0048257">
    <property type="term" value="F:3'-flap endonuclease activity"/>
    <property type="evidence" value="ECO:0007669"/>
    <property type="project" value="TreeGrafter"/>
</dbReference>
<keyword evidence="8 16" id="KW-0227">DNA damage</keyword>
<evidence type="ECO:0000256" key="17">
    <source>
        <dbReference type="SAM" id="MobiDB-lite"/>
    </source>
</evidence>
<dbReference type="InterPro" id="IPR047417">
    <property type="entry name" value="WHD_MUS81"/>
</dbReference>
<evidence type="ECO:0000256" key="2">
    <source>
        <dbReference type="ARBA" id="ARBA00004123"/>
    </source>
</evidence>
<dbReference type="InterPro" id="IPR047416">
    <property type="entry name" value="XPF_nuclease_Mus81"/>
</dbReference>
<dbReference type="EMBL" id="CAACVR010000012">
    <property type="protein sequence ID" value="VEU21288.1"/>
    <property type="molecule type" value="Genomic_DNA"/>
</dbReference>
<dbReference type="Gene3D" id="1.10.150.110">
    <property type="entry name" value="DNA polymerase beta, N-terminal domain-like"/>
    <property type="match status" value="1"/>
</dbReference>
<protein>
    <recommendedName>
        <fullName evidence="4 16">Crossover junction endonuclease MUS81</fullName>
        <ecNumber evidence="16">3.1.22.-</ecNumber>
    </recommendedName>
</protein>
<evidence type="ECO:0000256" key="15">
    <source>
        <dbReference type="ARBA" id="ARBA00058015"/>
    </source>
</evidence>
<dbReference type="Pfam" id="PF21136">
    <property type="entry name" value="WHD_MUS81"/>
    <property type="match status" value="1"/>
</dbReference>
<evidence type="ECO:0000256" key="12">
    <source>
        <dbReference type="ARBA" id="ARBA00023204"/>
    </source>
</evidence>
<evidence type="ECO:0000313" key="20">
    <source>
        <dbReference type="Proteomes" id="UP000290900"/>
    </source>
</evidence>
<dbReference type="GO" id="GO:0046872">
    <property type="term" value="F:metal ion binding"/>
    <property type="evidence" value="ECO:0007669"/>
    <property type="project" value="UniProtKB-UniRule"/>
</dbReference>
<accession>A0A448YK89</accession>
<organism evidence="19 20">
    <name type="scientific">Brettanomyces naardenensis</name>
    <name type="common">Yeast</name>
    <dbReference type="NCBI Taxonomy" id="13370"/>
    <lineage>
        <taxon>Eukaryota</taxon>
        <taxon>Fungi</taxon>
        <taxon>Dikarya</taxon>
        <taxon>Ascomycota</taxon>
        <taxon>Saccharomycotina</taxon>
        <taxon>Pichiomycetes</taxon>
        <taxon>Pichiales</taxon>
        <taxon>Pichiaceae</taxon>
        <taxon>Brettanomyces</taxon>
    </lineage>
</organism>
<dbReference type="InterPro" id="IPR042530">
    <property type="entry name" value="EME1/EME2_C"/>
</dbReference>
<keyword evidence="5 16" id="KW-0540">Nuclease</keyword>
<dbReference type="OrthoDB" id="5963188at2759"/>
<comment type="subunit">
    <text evidence="16">Interacts with EME1.</text>
</comment>
<dbReference type="Pfam" id="PF02732">
    <property type="entry name" value="ERCC4"/>
    <property type="match status" value="1"/>
</dbReference>
<sequence>MDLEQDLKYVFSKWLEEEYNIKVQRGQRNAPTYLRAMKSVKLCPYPLKHPKQLQDLKFVGEKLVNLMTSKLEKYCSENGYNFPKFEGETDSKEDESGKKENDMDDKVSKKRAKKSGETGNKRKRRRYIPAKDTGGYGILLTLYIHDRERQGLTKNEIIAHVAPYCSASFTSNPSTGQFYSAWNSVNTLLKNEYVLSQGRPTYFYLTNEGEEVAKVLKKVHDESQGARNDVIDSSPITGREQARVRIEDEAPCSPTGPKVTEPSMRLQFHGVNYSIWTPNSYDIVFVSDTREIRSQNERDFFSNHLRSQGMTCEVRALSVGDGVWVAINKQNKQWAALDFIFERKRLDDFAESIKDGRFREQKSRLERTGLKRIIYLVEEQMSSDISRFSEALQTSMSMAITYSNFHLKRTRDSDETVRLLLGLNTRIQAFYRDRSLVVLEPRNLRSQQDYKEILDEFREHFEEKRDEEFQGFQGFQVSYNFDTFQSIMSKSNMTTVGEMFIRMLMTVRGVSLDKAIEIQKHFKTPKLLIESYRSYKKDSFPEDEEKEKAMMIHDLFKDEVGIRKIGPSLSKKIYEVWGLQ</sequence>
<dbReference type="FunCoup" id="A0A448YK89">
    <property type="interactions" value="204"/>
</dbReference>
<evidence type="ECO:0000256" key="10">
    <source>
        <dbReference type="ARBA" id="ARBA00022842"/>
    </source>
</evidence>
<evidence type="ECO:0000256" key="4">
    <source>
        <dbReference type="ARBA" id="ARBA00017114"/>
    </source>
</evidence>
<dbReference type="AlphaFoldDB" id="A0A448YK89"/>
<comment type="subcellular location">
    <subcellularLocation>
        <location evidence="2 16">Nucleus</location>
    </subcellularLocation>
</comment>
<evidence type="ECO:0000313" key="19">
    <source>
        <dbReference type="EMBL" id="VEU21288.1"/>
    </source>
</evidence>
<dbReference type="PANTHER" id="PTHR13451:SF0">
    <property type="entry name" value="CROSSOVER JUNCTION ENDONUCLEASE MUS81"/>
    <property type="match status" value="1"/>
</dbReference>
<dbReference type="EC" id="3.1.22.-" evidence="16"/>
<dbReference type="InterPro" id="IPR011335">
    <property type="entry name" value="Restrct_endonuc-II-like"/>
</dbReference>
<dbReference type="CDD" id="cd21036">
    <property type="entry name" value="WH_MUS81"/>
    <property type="match status" value="1"/>
</dbReference>
<dbReference type="Gene3D" id="1.10.10.10">
    <property type="entry name" value="Winged helix-like DNA-binding domain superfamily/Winged helix DNA-binding domain"/>
    <property type="match status" value="1"/>
</dbReference>
<dbReference type="GO" id="GO:0003677">
    <property type="term" value="F:DNA binding"/>
    <property type="evidence" value="ECO:0007669"/>
    <property type="project" value="UniProtKB-UniRule"/>
</dbReference>
<dbReference type="GO" id="GO:0008821">
    <property type="term" value="F:crossover junction DNA endonuclease activity"/>
    <property type="evidence" value="ECO:0007669"/>
    <property type="project" value="UniProtKB-UniRule"/>
</dbReference>
<dbReference type="PANTHER" id="PTHR13451">
    <property type="entry name" value="CLASS II CROSSOVER JUNCTION ENDONUCLEASE MUS81"/>
    <property type="match status" value="1"/>
</dbReference>
<comment type="similarity">
    <text evidence="3 16">Belongs to the XPF family.</text>
</comment>
<dbReference type="GO" id="GO:0006308">
    <property type="term" value="P:DNA catabolic process"/>
    <property type="evidence" value="ECO:0007669"/>
    <property type="project" value="UniProtKB-UniRule"/>
</dbReference>
<evidence type="ECO:0000256" key="1">
    <source>
        <dbReference type="ARBA" id="ARBA00001946"/>
    </source>
</evidence>
<dbReference type="InterPro" id="IPR027421">
    <property type="entry name" value="DNA_pol_lamdba_lyase_dom_sf"/>
</dbReference>
<dbReference type="STRING" id="13370.A0A448YK89"/>
<keyword evidence="7 16" id="KW-0255">Endonuclease</keyword>
<feature type="region of interest" description="Disordered" evidence="17">
    <location>
        <begin position="85"/>
        <end position="127"/>
    </location>
</feature>
<keyword evidence="10 16" id="KW-0460">Magnesium</keyword>